<protein>
    <submittedName>
        <fullName evidence="1">Uncharacterized protein</fullName>
    </submittedName>
</protein>
<dbReference type="AlphaFoldDB" id="V9EAK5"/>
<dbReference type="EMBL" id="ANIZ01003058">
    <property type="protein sequence ID" value="ETI36149.1"/>
    <property type="molecule type" value="Genomic_DNA"/>
</dbReference>
<evidence type="ECO:0000313" key="1">
    <source>
        <dbReference type="EMBL" id="ETI36149.1"/>
    </source>
</evidence>
<accession>V9EAK5</accession>
<dbReference type="OrthoDB" id="2099072at2759"/>
<dbReference type="eggNOG" id="ENOG502SMPV">
    <property type="taxonomic scope" value="Eukaryota"/>
</dbReference>
<reference evidence="1 2" key="1">
    <citation type="submission" date="2013-11" db="EMBL/GenBank/DDBJ databases">
        <title>The Genome Sequence of Phytophthora parasitica P1569.</title>
        <authorList>
            <consortium name="The Broad Institute Genomics Platform"/>
            <person name="Russ C."/>
            <person name="Tyler B."/>
            <person name="Panabieres F."/>
            <person name="Shan W."/>
            <person name="Tripathy S."/>
            <person name="Grunwald N."/>
            <person name="Machado M."/>
            <person name="Johnson C.S."/>
            <person name="Arredondo F."/>
            <person name="Hong C."/>
            <person name="Coffey M."/>
            <person name="Young S.K."/>
            <person name="Zeng Q."/>
            <person name="Gargeya S."/>
            <person name="Fitzgerald M."/>
            <person name="Abouelleil A."/>
            <person name="Alvarado L."/>
            <person name="Chapman S.B."/>
            <person name="Gainer-Dewar J."/>
            <person name="Goldberg J."/>
            <person name="Griggs A."/>
            <person name="Gujja S."/>
            <person name="Hansen M."/>
            <person name="Howarth C."/>
            <person name="Imamovic A."/>
            <person name="Ireland A."/>
            <person name="Larimer J."/>
            <person name="McCowan C."/>
            <person name="Murphy C."/>
            <person name="Pearson M."/>
            <person name="Poon T.W."/>
            <person name="Priest M."/>
            <person name="Roberts A."/>
            <person name="Saif S."/>
            <person name="Shea T."/>
            <person name="Sykes S."/>
            <person name="Wortman J."/>
            <person name="Nusbaum C."/>
            <person name="Birren B."/>
        </authorList>
    </citation>
    <scope>NUCLEOTIDE SEQUENCE [LARGE SCALE GENOMIC DNA]</scope>
    <source>
        <strain evidence="1 2">P1569</strain>
    </source>
</reference>
<dbReference type="HOGENOM" id="CLU_1206838_0_0_1"/>
<sequence length="230" mass="25852">MGPENGVKPDVDYVLVDFEPLHKQRWRSDTVRLLCVEFPPFTTCLWHQHLKYGIYVVMAPLDAVEQPYGKEPRPLVQKKGAVFCRDHTKDKLIHVATTNELPAFLIEIELLKEKADVIPNGNLPLHEGKGIELLKNEPECRVYRFTLQVNGSDKLATSEIMGHLPTEAVLLALEDCKVEISGILNDKHEEGIHHISMKIGGDVHLKTGNFSVKLLSSSAKKTPFVLAEVF</sequence>
<keyword evidence="2" id="KW-1185">Reference proteome</keyword>
<evidence type="ECO:0000313" key="2">
    <source>
        <dbReference type="Proteomes" id="UP000018721"/>
    </source>
</evidence>
<organism evidence="1 2">
    <name type="scientific">Phytophthora nicotianae P1569</name>
    <dbReference type="NCBI Taxonomy" id="1317065"/>
    <lineage>
        <taxon>Eukaryota</taxon>
        <taxon>Sar</taxon>
        <taxon>Stramenopiles</taxon>
        <taxon>Oomycota</taxon>
        <taxon>Peronosporomycetes</taxon>
        <taxon>Peronosporales</taxon>
        <taxon>Peronosporaceae</taxon>
        <taxon>Phytophthora</taxon>
    </lineage>
</organism>
<dbReference type="Proteomes" id="UP000018721">
    <property type="component" value="Unassembled WGS sequence"/>
</dbReference>
<comment type="caution">
    <text evidence="1">The sequence shown here is derived from an EMBL/GenBank/DDBJ whole genome shotgun (WGS) entry which is preliminary data.</text>
</comment>
<gene>
    <name evidence="1" type="ORF">F443_17673</name>
</gene>
<name>V9EAK5_PHYNI</name>
<proteinExistence type="predicted"/>